<comment type="subunit">
    <text evidence="12">Homodimer.</text>
</comment>
<dbReference type="InterPro" id="IPR006200">
    <property type="entry name" value="LexA"/>
</dbReference>
<evidence type="ECO:0000259" key="15">
    <source>
        <dbReference type="Pfam" id="PF01726"/>
    </source>
</evidence>
<evidence type="ECO:0000256" key="9">
    <source>
        <dbReference type="ARBA" id="ARBA00023163"/>
    </source>
</evidence>
<dbReference type="PANTHER" id="PTHR33516">
    <property type="entry name" value="LEXA REPRESSOR"/>
    <property type="match status" value="1"/>
</dbReference>
<dbReference type="GO" id="GO:0004252">
    <property type="term" value="F:serine-type endopeptidase activity"/>
    <property type="evidence" value="ECO:0007669"/>
    <property type="project" value="UniProtKB-UniRule"/>
</dbReference>
<dbReference type="OrthoDB" id="9802364at2"/>
<dbReference type="Pfam" id="PF01726">
    <property type="entry name" value="LexA_DNA_bind"/>
    <property type="match status" value="1"/>
</dbReference>
<dbReference type="FunFam" id="2.10.109.10:FF:000001">
    <property type="entry name" value="LexA repressor"/>
    <property type="match status" value="1"/>
</dbReference>
<dbReference type="Gene3D" id="1.10.10.10">
    <property type="entry name" value="Winged helix-like DNA-binding domain superfamily/Winged helix DNA-binding domain"/>
    <property type="match status" value="1"/>
</dbReference>
<organism evidence="16 17">
    <name type="scientific">Desulfofustis glycolicus DSM 9705</name>
    <dbReference type="NCBI Taxonomy" id="1121409"/>
    <lineage>
        <taxon>Bacteria</taxon>
        <taxon>Pseudomonadati</taxon>
        <taxon>Thermodesulfobacteriota</taxon>
        <taxon>Desulfobulbia</taxon>
        <taxon>Desulfobulbales</taxon>
        <taxon>Desulfocapsaceae</taxon>
        <taxon>Desulfofustis</taxon>
    </lineage>
</organism>
<evidence type="ECO:0000256" key="2">
    <source>
        <dbReference type="ARBA" id="ARBA00022491"/>
    </source>
</evidence>
<comment type="function">
    <text evidence="12">Represses a number of genes involved in the response to DNA damage (SOS response), including recA and lexA. In the presence of single-stranded DNA, RecA interacts with LexA causing an autocatalytic cleavage which disrupts the DNA-binding part of LexA, leading to derepression of the SOS regulon and eventually DNA repair.</text>
</comment>
<evidence type="ECO:0000313" key="16">
    <source>
        <dbReference type="EMBL" id="SHH69013.1"/>
    </source>
</evidence>
<keyword evidence="17" id="KW-1185">Reference proteome</keyword>
<reference evidence="16 17" key="1">
    <citation type="submission" date="2016-11" db="EMBL/GenBank/DDBJ databases">
        <authorList>
            <person name="Jaros S."/>
            <person name="Januszkiewicz K."/>
            <person name="Wedrychowicz H."/>
        </authorList>
    </citation>
    <scope>NUCLEOTIDE SEQUENCE [LARGE SCALE GENOMIC DNA]</scope>
    <source>
        <strain evidence="16 17">DSM 9705</strain>
    </source>
</reference>
<dbReference type="CDD" id="cd06529">
    <property type="entry name" value="S24_LexA-like"/>
    <property type="match status" value="1"/>
</dbReference>
<dbReference type="RefSeq" id="WP_073374761.1">
    <property type="nucleotide sequence ID" value="NZ_FQXS01000006.1"/>
</dbReference>
<keyword evidence="3 12" id="KW-0235">DNA replication</keyword>
<dbReference type="InterPro" id="IPR006199">
    <property type="entry name" value="LexA_DNA-bd_dom"/>
</dbReference>
<dbReference type="SUPFAM" id="SSF51306">
    <property type="entry name" value="LexA/Signal peptidase"/>
    <property type="match status" value="1"/>
</dbReference>
<dbReference type="STRING" id="1121409.SAMN02745124_01471"/>
<keyword evidence="2 12" id="KW-0678">Repressor</keyword>
<feature type="domain" description="LexA repressor DNA-binding" evidence="15">
    <location>
        <begin position="2"/>
        <end position="63"/>
    </location>
</feature>
<evidence type="ECO:0000256" key="13">
    <source>
        <dbReference type="RuleBase" id="RU003991"/>
    </source>
</evidence>
<evidence type="ECO:0000256" key="3">
    <source>
        <dbReference type="ARBA" id="ARBA00022705"/>
    </source>
</evidence>
<gene>
    <name evidence="12" type="primary">lexA</name>
    <name evidence="16" type="ORF">SAMN02745124_01471</name>
</gene>
<dbReference type="HAMAP" id="MF_00015">
    <property type="entry name" value="LexA"/>
    <property type="match status" value="1"/>
</dbReference>
<evidence type="ECO:0000256" key="12">
    <source>
        <dbReference type="HAMAP-Rule" id="MF_00015"/>
    </source>
</evidence>
<dbReference type="SUPFAM" id="SSF46785">
    <property type="entry name" value="Winged helix' DNA-binding domain"/>
    <property type="match status" value="1"/>
</dbReference>
<comment type="catalytic activity">
    <reaction evidence="12">
        <text>Hydrolysis of Ala-|-Gly bond in repressor LexA.</text>
        <dbReference type="EC" id="3.4.21.88"/>
    </reaction>
</comment>
<dbReference type="NCBIfam" id="TIGR00498">
    <property type="entry name" value="lexA"/>
    <property type="match status" value="1"/>
</dbReference>
<sequence>MELTDKQREFYEYLRRCRQDDGNLPSLRRAAGELGVSHTAVAQLLAQLEKKGMVRREGRYSRTIRLLPGAAVRSSGSAGREVPVLGRITAGLPMSAQQEWDGSVVVDGDLFGGDELFCLRVSGASMRDAGILDGDLVICEPRHYAEQGEIVVALIHHEEATVKRFFRRADTIELRPENPDYPAQHYGLAEVLVQGRVVGVVRGMHPIFSRAG</sequence>
<dbReference type="EMBL" id="FQXS01000006">
    <property type="protein sequence ID" value="SHH69013.1"/>
    <property type="molecule type" value="Genomic_DNA"/>
</dbReference>
<name>A0A1M5V236_9BACT</name>
<protein>
    <recommendedName>
        <fullName evidence="12">LexA repressor</fullName>
        <ecNumber evidence="12">3.4.21.88</ecNumber>
    </recommendedName>
</protein>
<keyword evidence="5 12" id="KW-0378">Hydrolase</keyword>
<dbReference type="InterPro" id="IPR036388">
    <property type="entry name" value="WH-like_DNA-bd_sf"/>
</dbReference>
<dbReference type="InterPro" id="IPR036390">
    <property type="entry name" value="WH_DNA-bd_sf"/>
</dbReference>
<keyword evidence="6 12" id="KW-0068">Autocatalytic cleavage</keyword>
<dbReference type="GO" id="GO:0006281">
    <property type="term" value="P:DNA repair"/>
    <property type="evidence" value="ECO:0007669"/>
    <property type="project" value="UniProtKB-UniRule"/>
</dbReference>
<dbReference type="GO" id="GO:0006508">
    <property type="term" value="P:proteolysis"/>
    <property type="evidence" value="ECO:0007669"/>
    <property type="project" value="InterPro"/>
</dbReference>
<keyword evidence="9 12" id="KW-0804">Transcription</keyword>
<evidence type="ECO:0000256" key="8">
    <source>
        <dbReference type="ARBA" id="ARBA00023125"/>
    </source>
</evidence>
<evidence type="ECO:0000256" key="7">
    <source>
        <dbReference type="ARBA" id="ARBA00023015"/>
    </source>
</evidence>
<dbReference type="Pfam" id="PF00717">
    <property type="entry name" value="Peptidase_S24"/>
    <property type="match status" value="1"/>
</dbReference>
<dbReference type="InterPro" id="IPR036286">
    <property type="entry name" value="LexA/Signal_pep-like_sf"/>
</dbReference>
<feature type="site" description="Cleavage; by autolysis" evidence="12">
    <location>
        <begin position="90"/>
        <end position="91"/>
    </location>
</feature>
<dbReference type="AlphaFoldDB" id="A0A1M5V236"/>
<evidence type="ECO:0000313" key="17">
    <source>
        <dbReference type="Proteomes" id="UP000184139"/>
    </source>
</evidence>
<keyword evidence="10 12" id="KW-0234">DNA repair</keyword>
<dbReference type="EC" id="3.4.21.88" evidence="12"/>
<keyword evidence="8 12" id="KW-0238">DNA-binding</keyword>
<evidence type="ECO:0000256" key="4">
    <source>
        <dbReference type="ARBA" id="ARBA00022763"/>
    </source>
</evidence>
<dbReference type="GO" id="GO:0003677">
    <property type="term" value="F:DNA binding"/>
    <property type="evidence" value="ECO:0007669"/>
    <property type="project" value="UniProtKB-UniRule"/>
</dbReference>
<feature type="domain" description="Peptidase S24/S26A/S26B/S26C" evidence="14">
    <location>
        <begin position="83"/>
        <end position="198"/>
    </location>
</feature>
<comment type="caution">
    <text evidence="12">Lacks conserved residue(s) required for the propagation of feature annotation.</text>
</comment>
<dbReference type="PANTHER" id="PTHR33516:SF2">
    <property type="entry name" value="LEXA REPRESSOR-RELATED"/>
    <property type="match status" value="1"/>
</dbReference>
<dbReference type="GO" id="GO:0009432">
    <property type="term" value="P:SOS response"/>
    <property type="evidence" value="ECO:0007669"/>
    <property type="project" value="UniProtKB-UniRule"/>
</dbReference>
<dbReference type="InterPro" id="IPR039418">
    <property type="entry name" value="LexA-like"/>
</dbReference>
<dbReference type="InterPro" id="IPR006197">
    <property type="entry name" value="Peptidase_S24_LexA"/>
</dbReference>
<proteinExistence type="inferred from homology"/>
<dbReference type="GO" id="GO:0045892">
    <property type="term" value="P:negative regulation of DNA-templated transcription"/>
    <property type="evidence" value="ECO:0007669"/>
    <property type="project" value="UniProtKB-UniRule"/>
</dbReference>
<keyword evidence="4 12" id="KW-0227">DNA damage</keyword>
<dbReference type="PRINTS" id="PR00726">
    <property type="entry name" value="LEXASERPTASE"/>
</dbReference>
<evidence type="ECO:0000256" key="5">
    <source>
        <dbReference type="ARBA" id="ARBA00022801"/>
    </source>
</evidence>
<dbReference type="Gene3D" id="2.10.109.10">
    <property type="entry name" value="Umud Fragment, subunit A"/>
    <property type="match status" value="1"/>
</dbReference>
<feature type="active site" description="For autocatalytic cleavage activity" evidence="12">
    <location>
        <position position="125"/>
    </location>
</feature>
<feature type="active site" description="For autocatalytic cleavage activity" evidence="12">
    <location>
        <position position="163"/>
    </location>
</feature>
<dbReference type="Proteomes" id="UP000184139">
    <property type="component" value="Unassembled WGS sequence"/>
</dbReference>
<dbReference type="GO" id="GO:0006260">
    <property type="term" value="P:DNA replication"/>
    <property type="evidence" value="ECO:0007669"/>
    <property type="project" value="UniProtKB-UniRule"/>
</dbReference>
<evidence type="ECO:0000256" key="11">
    <source>
        <dbReference type="ARBA" id="ARBA00023236"/>
    </source>
</evidence>
<evidence type="ECO:0000256" key="10">
    <source>
        <dbReference type="ARBA" id="ARBA00023204"/>
    </source>
</evidence>
<evidence type="ECO:0000259" key="14">
    <source>
        <dbReference type="Pfam" id="PF00717"/>
    </source>
</evidence>
<evidence type="ECO:0000256" key="6">
    <source>
        <dbReference type="ARBA" id="ARBA00022813"/>
    </source>
</evidence>
<comment type="similarity">
    <text evidence="1 12 13">Belongs to the peptidase S24 family.</text>
</comment>
<dbReference type="InterPro" id="IPR050077">
    <property type="entry name" value="LexA_repressor"/>
</dbReference>
<dbReference type="InterPro" id="IPR015927">
    <property type="entry name" value="Peptidase_S24_S26A/B/C"/>
</dbReference>
<keyword evidence="11 12" id="KW-0742">SOS response</keyword>
<evidence type="ECO:0000256" key="1">
    <source>
        <dbReference type="ARBA" id="ARBA00007484"/>
    </source>
</evidence>
<accession>A0A1M5V236</accession>
<keyword evidence="7 12" id="KW-0805">Transcription regulation</keyword>